<proteinExistence type="predicted"/>
<keyword evidence="8" id="KW-1185">Reference proteome</keyword>
<evidence type="ECO:0000256" key="6">
    <source>
        <dbReference type="SAM" id="Phobius"/>
    </source>
</evidence>
<evidence type="ECO:0000256" key="3">
    <source>
        <dbReference type="ARBA" id="ARBA00022692"/>
    </source>
</evidence>
<evidence type="ECO:0000256" key="1">
    <source>
        <dbReference type="ARBA" id="ARBA00004141"/>
    </source>
</evidence>
<dbReference type="Gene3D" id="1.20.1740.10">
    <property type="entry name" value="Amino acid/polyamine transporter I"/>
    <property type="match status" value="1"/>
</dbReference>
<keyword evidence="2" id="KW-0813">Transport</keyword>
<keyword evidence="4 6" id="KW-1133">Transmembrane helix</keyword>
<accession>A0A9Q9ASA3</accession>
<feature type="transmembrane region" description="Helical" evidence="6">
    <location>
        <begin position="112"/>
        <end position="132"/>
    </location>
</feature>
<feature type="transmembrane region" description="Helical" evidence="6">
    <location>
        <begin position="138"/>
        <end position="161"/>
    </location>
</feature>
<evidence type="ECO:0000313" key="7">
    <source>
        <dbReference type="EMBL" id="USW53709.1"/>
    </source>
</evidence>
<dbReference type="EMBL" id="CP099422">
    <property type="protein sequence ID" value="USW53709.1"/>
    <property type="molecule type" value="Genomic_DNA"/>
</dbReference>
<feature type="transmembrane region" description="Helical" evidence="6">
    <location>
        <begin position="452"/>
        <end position="474"/>
    </location>
</feature>
<feature type="transmembrane region" description="Helical" evidence="6">
    <location>
        <begin position="203"/>
        <end position="222"/>
    </location>
</feature>
<gene>
    <name evidence="7" type="ORF">Slin15195_G070280</name>
</gene>
<dbReference type="GO" id="GO:0022857">
    <property type="term" value="F:transmembrane transporter activity"/>
    <property type="evidence" value="ECO:0007669"/>
    <property type="project" value="InterPro"/>
</dbReference>
<feature type="transmembrane region" description="Helical" evidence="6">
    <location>
        <begin position="342"/>
        <end position="363"/>
    </location>
</feature>
<feature type="transmembrane region" description="Helical" evidence="6">
    <location>
        <begin position="243"/>
        <end position="263"/>
    </location>
</feature>
<feature type="transmembrane region" description="Helical" evidence="6">
    <location>
        <begin position="408"/>
        <end position="431"/>
    </location>
</feature>
<feature type="transmembrane region" description="Helical" evidence="6">
    <location>
        <begin position="486"/>
        <end position="504"/>
    </location>
</feature>
<dbReference type="PANTHER" id="PTHR45649">
    <property type="entry name" value="AMINO-ACID PERMEASE BAT1"/>
    <property type="match status" value="1"/>
</dbReference>
<sequence>MSSEKSVKVTSVLNKTQVRAIVDDDARSDEQTLGALGYKQEFKRDLTILESFSISFSILGLLPSIASTLAYGLGYSGTGGLIWGWLIAGIMIQSVAFSMAELCSAMPTAGGLYYAAAVLAPEGYGPACAWFVGWSNAIAFSVGPCSLNYALATMITTAATISDPGYVAKQSHVYLIYLAILVLNGLIAMQSTKFIGRLNVVSTVWNILLVLVFLIWFPAGAVNSPKTNDTHETWTSFQNGTEWPIGWATIMGFLTAIYTMAGYDAPFHLAEECSNANIASPRAIVLTSQSGLYLGWAVILVIGYTVKDITEVVAGPYGQPFGALCLQVLGKRSGLAMFSLTMIGQFFCGQGVTIAASRVIFAYSRDGAIIGSRYWSKIDSGTKTPVLATWGVLFISALFGLISFGGPVAIGAVFTLAGIGQYTAFVAPIALKLFFGRKRFRPGPWHLGRLSMPLNAIAVAFWCVFTPALCWPAYKGSDLTLQTMNWTVLIYVGVMGLAMGHYLLSGRKWFKGPKINVAHLSSSSTHTSA</sequence>
<protein>
    <submittedName>
        <fullName evidence="7">Amino acid/polyamine transporter I</fullName>
    </submittedName>
</protein>
<dbReference type="AlphaFoldDB" id="A0A9Q9ASA3"/>
<reference evidence="7" key="1">
    <citation type="submission" date="2022-06" db="EMBL/GenBank/DDBJ databases">
        <title>Complete genome sequences of two strains of the flax pathogen Septoria linicola.</title>
        <authorList>
            <person name="Lapalu N."/>
            <person name="Simon A."/>
            <person name="Demenou B."/>
            <person name="Paumier D."/>
            <person name="Guillot M.-P."/>
            <person name="Gout L."/>
            <person name="Valade R."/>
        </authorList>
    </citation>
    <scope>NUCLEOTIDE SEQUENCE</scope>
    <source>
        <strain evidence="7">SE15195</strain>
    </source>
</reference>
<keyword evidence="5 6" id="KW-0472">Membrane</keyword>
<feature type="transmembrane region" description="Helical" evidence="6">
    <location>
        <begin position="173"/>
        <end position="191"/>
    </location>
</feature>
<dbReference type="PIRSF" id="PIRSF006060">
    <property type="entry name" value="AA_transporter"/>
    <property type="match status" value="1"/>
</dbReference>
<dbReference type="Pfam" id="PF13520">
    <property type="entry name" value="AA_permease_2"/>
    <property type="match status" value="1"/>
</dbReference>
<feature type="transmembrane region" description="Helical" evidence="6">
    <location>
        <begin position="384"/>
        <end position="402"/>
    </location>
</feature>
<keyword evidence="3 6" id="KW-0812">Transmembrane</keyword>
<dbReference type="OrthoDB" id="4476201at2759"/>
<feature type="transmembrane region" description="Helical" evidence="6">
    <location>
        <begin position="80"/>
        <end position="100"/>
    </location>
</feature>
<dbReference type="GO" id="GO:0016020">
    <property type="term" value="C:membrane"/>
    <property type="evidence" value="ECO:0007669"/>
    <property type="project" value="UniProtKB-SubCell"/>
</dbReference>
<dbReference type="InterPro" id="IPR002293">
    <property type="entry name" value="AA/rel_permease1"/>
</dbReference>
<evidence type="ECO:0000256" key="5">
    <source>
        <dbReference type="ARBA" id="ARBA00023136"/>
    </source>
</evidence>
<evidence type="ECO:0000256" key="4">
    <source>
        <dbReference type="ARBA" id="ARBA00022989"/>
    </source>
</evidence>
<feature type="transmembrane region" description="Helical" evidence="6">
    <location>
        <begin position="52"/>
        <end position="74"/>
    </location>
</feature>
<evidence type="ECO:0000313" key="8">
    <source>
        <dbReference type="Proteomes" id="UP001056384"/>
    </source>
</evidence>
<organism evidence="7 8">
    <name type="scientific">Septoria linicola</name>
    <dbReference type="NCBI Taxonomy" id="215465"/>
    <lineage>
        <taxon>Eukaryota</taxon>
        <taxon>Fungi</taxon>
        <taxon>Dikarya</taxon>
        <taxon>Ascomycota</taxon>
        <taxon>Pezizomycotina</taxon>
        <taxon>Dothideomycetes</taxon>
        <taxon>Dothideomycetidae</taxon>
        <taxon>Mycosphaerellales</taxon>
        <taxon>Mycosphaerellaceae</taxon>
        <taxon>Septoria</taxon>
    </lineage>
</organism>
<evidence type="ECO:0000256" key="2">
    <source>
        <dbReference type="ARBA" id="ARBA00022448"/>
    </source>
</evidence>
<dbReference type="PANTHER" id="PTHR45649:SF29">
    <property type="entry name" value="AMINO ACID TRANSPORTER (EUROFUNG)"/>
    <property type="match status" value="1"/>
</dbReference>
<comment type="subcellular location">
    <subcellularLocation>
        <location evidence="1">Membrane</location>
        <topology evidence="1">Multi-pass membrane protein</topology>
    </subcellularLocation>
</comment>
<feature type="transmembrane region" description="Helical" evidence="6">
    <location>
        <begin position="283"/>
        <end position="305"/>
    </location>
</feature>
<name>A0A9Q9ASA3_9PEZI</name>
<dbReference type="Proteomes" id="UP001056384">
    <property type="component" value="Chromosome 5"/>
</dbReference>